<proteinExistence type="predicted"/>
<keyword evidence="2" id="KW-1185">Reference proteome</keyword>
<protein>
    <submittedName>
        <fullName evidence="1">Uncharacterized protein</fullName>
    </submittedName>
</protein>
<gene>
    <name evidence="1" type="ORF">ACFQFQ_10895</name>
</gene>
<accession>A0ABW2B2S1</accession>
<organism evidence="1 2">
    <name type="scientific">Sulfitobacter porphyrae</name>
    <dbReference type="NCBI Taxonomy" id="1246864"/>
    <lineage>
        <taxon>Bacteria</taxon>
        <taxon>Pseudomonadati</taxon>
        <taxon>Pseudomonadota</taxon>
        <taxon>Alphaproteobacteria</taxon>
        <taxon>Rhodobacterales</taxon>
        <taxon>Roseobacteraceae</taxon>
        <taxon>Sulfitobacter</taxon>
    </lineage>
</organism>
<sequence length="73" mass="7414">MPGGAQQEDFTALDDTEEMIRIAAAIEIQDVALTGGEIAELLSFLDALTDARAAQGALGAPGAVPSGLPMDSQ</sequence>
<evidence type="ECO:0000313" key="2">
    <source>
        <dbReference type="Proteomes" id="UP001596353"/>
    </source>
</evidence>
<reference evidence="2" key="1">
    <citation type="journal article" date="2019" name="Int. J. Syst. Evol. Microbiol.">
        <title>The Global Catalogue of Microorganisms (GCM) 10K type strain sequencing project: providing services to taxonomists for standard genome sequencing and annotation.</title>
        <authorList>
            <consortium name="The Broad Institute Genomics Platform"/>
            <consortium name="The Broad Institute Genome Sequencing Center for Infectious Disease"/>
            <person name="Wu L."/>
            <person name="Ma J."/>
        </authorList>
    </citation>
    <scope>NUCLEOTIDE SEQUENCE [LARGE SCALE GENOMIC DNA]</scope>
    <source>
        <strain evidence="2">CCUG 66188</strain>
    </source>
</reference>
<comment type="caution">
    <text evidence="1">The sequence shown here is derived from an EMBL/GenBank/DDBJ whole genome shotgun (WGS) entry which is preliminary data.</text>
</comment>
<name>A0ABW2B2S1_9RHOB</name>
<evidence type="ECO:0000313" key="1">
    <source>
        <dbReference type="EMBL" id="MFC6759879.1"/>
    </source>
</evidence>
<dbReference type="EMBL" id="JBHSWG010000001">
    <property type="protein sequence ID" value="MFC6759879.1"/>
    <property type="molecule type" value="Genomic_DNA"/>
</dbReference>
<dbReference type="Proteomes" id="UP001596353">
    <property type="component" value="Unassembled WGS sequence"/>
</dbReference>